<reference evidence="6 7" key="1">
    <citation type="journal article" date="2019" name="Int. J. Syst. Evol. Microbiol.">
        <title>The Global Catalogue of Microorganisms (GCM) 10K type strain sequencing project: providing services to taxonomists for standard genome sequencing and annotation.</title>
        <authorList>
            <consortium name="The Broad Institute Genomics Platform"/>
            <consortium name="The Broad Institute Genome Sequencing Center for Infectious Disease"/>
            <person name="Wu L."/>
            <person name="Ma J."/>
        </authorList>
    </citation>
    <scope>NUCLEOTIDE SEQUENCE [LARGE SCALE GENOMIC DNA]</scope>
    <source>
        <strain evidence="6 7">JCM 15503</strain>
    </source>
</reference>
<evidence type="ECO:0000259" key="5">
    <source>
        <dbReference type="PROSITE" id="PS50931"/>
    </source>
</evidence>
<evidence type="ECO:0000256" key="1">
    <source>
        <dbReference type="ARBA" id="ARBA00009437"/>
    </source>
</evidence>
<dbReference type="Gene3D" id="3.40.190.290">
    <property type="match status" value="1"/>
</dbReference>
<keyword evidence="2" id="KW-0805">Transcription regulation</keyword>
<dbReference type="CDD" id="cd08479">
    <property type="entry name" value="PBP2_CrgA_like_9"/>
    <property type="match status" value="1"/>
</dbReference>
<protein>
    <submittedName>
        <fullName evidence="6">LysR family transcriptional regulator</fullName>
    </submittedName>
</protein>
<dbReference type="PROSITE" id="PS50931">
    <property type="entry name" value="HTH_LYSR"/>
    <property type="match status" value="1"/>
</dbReference>
<dbReference type="Pfam" id="PF00126">
    <property type="entry name" value="HTH_1"/>
    <property type="match status" value="1"/>
</dbReference>
<dbReference type="SUPFAM" id="SSF46785">
    <property type="entry name" value="Winged helix' DNA-binding domain"/>
    <property type="match status" value="1"/>
</dbReference>
<dbReference type="Pfam" id="PF03466">
    <property type="entry name" value="LysR_substrate"/>
    <property type="match status" value="1"/>
</dbReference>
<dbReference type="EMBL" id="BAAAEW010000003">
    <property type="protein sequence ID" value="GAA0740545.1"/>
    <property type="molecule type" value="Genomic_DNA"/>
</dbReference>
<dbReference type="RefSeq" id="WP_231011754.1">
    <property type="nucleotide sequence ID" value="NZ_BAAAEW010000003.1"/>
</dbReference>
<comment type="similarity">
    <text evidence="1">Belongs to the LysR transcriptional regulatory family.</text>
</comment>
<comment type="caution">
    <text evidence="6">The sequence shown here is derived from an EMBL/GenBank/DDBJ whole genome shotgun (WGS) entry which is preliminary data.</text>
</comment>
<feature type="domain" description="HTH lysR-type" evidence="5">
    <location>
        <begin position="1"/>
        <end position="59"/>
    </location>
</feature>
<evidence type="ECO:0000313" key="7">
    <source>
        <dbReference type="Proteomes" id="UP001500279"/>
    </source>
</evidence>
<accession>A0ABN1JIR5</accession>
<dbReference type="PANTHER" id="PTHR30537">
    <property type="entry name" value="HTH-TYPE TRANSCRIPTIONAL REGULATOR"/>
    <property type="match status" value="1"/>
</dbReference>
<dbReference type="SUPFAM" id="SSF53850">
    <property type="entry name" value="Periplasmic binding protein-like II"/>
    <property type="match status" value="1"/>
</dbReference>
<dbReference type="InterPro" id="IPR058163">
    <property type="entry name" value="LysR-type_TF_proteobact-type"/>
</dbReference>
<dbReference type="InterPro" id="IPR036390">
    <property type="entry name" value="WH_DNA-bd_sf"/>
</dbReference>
<dbReference type="PANTHER" id="PTHR30537:SF5">
    <property type="entry name" value="HTH-TYPE TRANSCRIPTIONAL ACTIVATOR TTDR-RELATED"/>
    <property type="match status" value="1"/>
</dbReference>
<gene>
    <name evidence="6" type="ORF">GCM10009107_02260</name>
</gene>
<dbReference type="InterPro" id="IPR000847">
    <property type="entry name" value="LysR_HTH_N"/>
</dbReference>
<dbReference type="Proteomes" id="UP001500279">
    <property type="component" value="Unassembled WGS sequence"/>
</dbReference>
<evidence type="ECO:0000256" key="4">
    <source>
        <dbReference type="ARBA" id="ARBA00023163"/>
    </source>
</evidence>
<dbReference type="InterPro" id="IPR036388">
    <property type="entry name" value="WH-like_DNA-bd_sf"/>
</dbReference>
<organism evidence="6 7">
    <name type="scientific">Ideonella azotifigens</name>
    <dbReference type="NCBI Taxonomy" id="513160"/>
    <lineage>
        <taxon>Bacteria</taxon>
        <taxon>Pseudomonadati</taxon>
        <taxon>Pseudomonadota</taxon>
        <taxon>Betaproteobacteria</taxon>
        <taxon>Burkholderiales</taxon>
        <taxon>Sphaerotilaceae</taxon>
        <taxon>Ideonella</taxon>
    </lineage>
</organism>
<keyword evidence="7" id="KW-1185">Reference proteome</keyword>
<evidence type="ECO:0000256" key="2">
    <source>
        <dbReference type="ARBA" id="ARBA00023015"/>
    </source>
</evidence>
<keyword evidence="4" id="KW-0804">Transcription</keyword>
<proteinExistence type="inferred from homology"/>
<keyword evidence="3" id="KW-0238">DNA-binding</keyword>
<name>A0ABN1JIR5_9BURK</name>
<sequence>MDAISDLGFFVLLARQGSLSATARELGVTPPTISKRLAALERRLGARLLQRTTRRVSLTAEGEAYLAEGSRLLGELQTLEQTVGGSRATPRGLLRVHATLGFGRRQLAPALSAFARAHPEVELQLTLSDRQVNLVEQGLDLALQIGPLPDARLSARRIAANHRVLCASPKLLRTLGEPGRPADLARWPCILLRENEEAFNTWQFTPRGDGQGSRTAPRQESVKVRGRMSTNDGDTALQWALDGHGALLRSVWDAAPYLRSGRLRAMLPDWQLPPADVMALYPTREHLSARTRAAVDFLVTWFEQHPLPNWP</sequence>
<dbReference type="Gene3D" id="1.10.10.10">
    <property type="entry name" value="Winged helix-like DNA-binding domain superfamily/Winged helix DNA-binding domain"/>
    <property type="match status" value="1"/>
</dbReference>
<evidence type="ECO:0000313" key="6">
    <source>
        <dbReference type="EMBL" id="GAA0740545.1"/>
    </source>
</evidence>
<evidence type="ECO:0000256" key="3">
    <source>
        <dbReference type="ARBA" id="ARBA00023125"/>
    </source>
</evidence>
<dbReference type="InterPro" id="IPR005119">
    <property type="entry name" value="LysR_subst-bd"/>
</dbReference>